<dbReference type="EMBL" id="BAAAUV010000004">
    <property type="protein sequence ID" value="GAA3205764.1"/>
    <property type="molecule type" value="Genomic_DNA"/>
</dbReference>
<dbReference type="Gene3D" id="3.90.1200.10">
    <property type="match status" value="1"/>
</dbReference>
<keyword evidence="2" id="KW-1185">Reference proteome</keyword>
<evidence type="ECO:0000313" key="2">
    <source>
        <dbReference type="Proteomes" id="UP001501237"/>
    </source>
</evidence>
<comment type="caution">
    <text evidence="1">The sequence shown here is derived from an EMBL/GenBank/DDBJ whole genome shotgun (WGS) entry which is preliminary data.</text>
</comment>
<dbReference type="SUPFAM" id="SSF56112">
    <property type="entry name" value="Protein kinase-like (PK-like)"/>
    <property type="match status" value="1"/>
</dbReference>
<gene>
    <name evidence="1" type="ORF">GCM10010468_20920</name>
</gene>
<sequence>MATPRGRASFTEQEAGPLLDQAAARLGARVRPGVHPIIGVGGRTLATPVTHGPGEDQAWLRLLASTEPDGKLWNGLADAEHLPDLVFRPRLLASTILEEGADRAVRADLLTYITAPALSSTPDLPTSRALPLGTGWWDDLRCALGALSKAAPVNGREPVISATYIRRTVPAFVGVDVDPMAGAWEMAHGDLHWANLTGAPLSILDWEGHGLAPAGFDAAYLLAHSLPVPDIAQQVRSCLADALSGQAGRLARLTVAAIILQAAERTDIHARLAPLVRADVADLLT</sequence>
<name>A0ABP6Q5L8_9ACTN</name>
<organism evidence="1 2">
    <name type="scientific">Actinocorallia longicatena</name>
    <dbReference type="NCBI Taxonomy" id="111803"/>
    <lineage>
        <taxon>Bacteria</taxon>
        <taxon>Bacillati</taxon>
        <taxon>Actinomycetota</taxon>
        <taxon>Actinomycetes</taxon>
        <taxon>Streptosporangiales</taxon>
        <taxon>Thermomonosporaceae</taxon>
        <taxon>Actinocorallia</taxon>
    </lineage>
</organism>
<protein>
    <recommendedName>
        <fullName evidence="3">Phosphotransferase family enzyme</fullName>
    </recommendedName>
</protein>
<dbReference type="InterPro" id="IPR011009">
    <property type="entry name" value="Kinase-like_dom_sf"/>
</dbReference>
<evidence type="ECO:0008006" key="3">
    <source>
        <dbReference type="Google" id="ProtNLM"/>
    </source>
</evidence>
<dbReference type="RefSeq" id="WP_344825417.1">
    <property type="nucleotide sequence ID" value="NZ_BAAAUV010000004.1"/>
</dbReference>
<proteinExistence type="predicted"/>
<dbReference type="Proteomes" id="UP001501237">
    <property type="component" value="Unassembled WGS sequence"/>
</dbReference>
<evidence type="ECO:0000313" key="1">
    <source>
        <dbReference type="EMBL" id="GAA3205764.1"/>
    </source>
</evidence>
<reference evidence="2" key="1">
    <citation type="journal article" date="2019" name="Int. J. Syst. Evol. Microbiol.">
        <title>The Global Catalogue of Microorganisms (GCM) 10K type strain sequencing project: providing services to taxonomists for standard genome sequencing and annotation.</title>
        <authorList>
            <consortium name="The Broad Institute Genomics Platform"/>
            <consortium name="The Broad Institute Genome Sequencing Center for Infectious Disease"/>
            <person name="Wu L."/>
            <person name="Ma J."/>
        </authorList>
    </citation>
    <scope>NUCLEOTIDE SEQUENCE [LARGE SCALE GENOMIC DNA]</scope>
    <source>
        <strain evidence="2">JCM 9377</strain>
    </source>
</reference>
<accession>A0ABP6Q5L8</accession>